<name>A0AAW0D0X4_9AGAR</name>
<dbReference type="EMBL" id="JAWWNJ010000011">
    <property type="protein sequence ID" value="KAK7044984.1"/>
    <property type="molecule type" value="Genomic_DNA"/>
</dbReference>
<sequence>MVSLTPSIYFHIGLFCEMPERISLYQVSRRICGVMRTMFYRNIEVEGNAATLVVRSLAENPELPKFVERLWFTDRDVLMEGEPWAIALPAMKNLWLLIIAGTINIPREVIPHIPFQLRFFGSGSNMSGNWAEFLLHQFALEELVINGDAFDLAQMVPLHRHLTDIWFCTGRKALAERSLEQAHADLFTRARAHLTGLRIGVPKLLPILSAAPGMLRFLQDLVLDEDLSWSAFTLNDDHEDVLYLWESPLRVLAEALDVRFSELETVFLVFHPSLRTRVGNNRRLLSVLDARCFATVFASYSTAPLIQNLRNQAKDGYAVCEDWKVVDIKYFDLEDKPLVQTPRYAHLFTHEDKYF</sequence>
<dbReference type="AlphaFoldDB" id="A0AAW0D0X4"/>
<dbReference type="Proteomes" id="UP001362999">
    <property type="component" value="Unassembled WGS sequence"/>
</dbReference>
<organism evidence="1 2">
    <name type="scientific">Favolaschia claudopus</name>
    <dbReference type="NCBI Taxonomy" id="2862362"/>
    <lineage>
        <taxon>Eukaryota</taxon>
        <taxon>Fungi</taxon>
        <taxon>Dikarya</taxon>
        <taxon>Basidiomycota</taxon>
        <taxon>Agaricomycotina</taxon>
        <taxon>Agaricomycetes</taxon>
        <taxon>Agaricomycetidae</taxon>
        <taxon>Agaricales</taxon>
        <taxon>Marasmiineae</taxon>
        <taxon>Mycenaceae</taxon>
        <taxon>Favolaschia</taxon>
    </lineage>
</organism>
<protein>
    <submittedName>
        <fullName evidence="1">Uncharacterized protein</fullName>
    </submittedName>
</protein>
<proteinExistence type="predicted"/>
<reference evidence="1 2" key="1">
    <citation type="journal article" date="2024" name="J Genomics">
        <title>Draft genome sequencing and assembly of Favolaschia claudopus CIRM-BRFM 2984 isolated from oak limbs.</title>
        <authorList>
            <person name="Navarro D."/>
            <person name="Drula E."/>
            <person name="Chaduli D."/>
            <person name="Cazenave R."/>
            <person name="Ahrendt S."/>
            <person name="Wang J."/>
            <person name="Lipzen A."/>
            <person name="Daum C."/>
            <person name="Barry K."/>
            <person name="Grigoriev I.V."/>
            <person name="Favel A."/>
            <person name="Rosso M.N."/>
            <person name="Martin F."/>
        </authorList>
    </citation>
    <scope>NUCLEOTIDE SEQUENCE [LARGE SCALE GENOMIC DNA]</scope>
    <source>
        <strain evidence="1 2">CIRM-BRFM 2984</strain>
    </source>
</reference>
<accession>A0AAW0D0X4</accession>
<evidence type="ECO:0000313" key="2">
    <source>
        <dbReference type="Proteomes" id="UP001362999"/>
    </source>
</evidence>
<keyword evidence="2" id="KW-1185">Reference proteome</keyword>
<gene>
    <name evidence="1" type="ORF">R3P38DRAFT_3177209</name>
</gene>
<comment type="caution">
    <text evidence="1">The sequence shown here is derived from an EMBL/GenBank/DDBJ whole genome shotgun (WGS) entry which is preliminary data.</text>
</comment>
<evidence type="ECO:0000313" key="1">
    <source>
        <dbReference type="EMBL" id="KAK7044984.1"/>
    </source>
</evidence>